<dbReference type="Gene3D" id="3.20.20.370">
    <property type="entry name" value="Glycoside hydrolase/deacetylase"/>
    <property type="match status" value="1"/>
</dbReference>
<dbReference type="PANTHER" id="PTHR10587">
    <property type="entry name" value="GLYCOSYL TRANSFERASE-RELATED"/>
    <property type="match status" value="1"/>
</dbReference>
<dbReference type="InterPro" id="IPR011330">
    <property type="entry name" value="Glyco_hydro/deAcase_b/a-brl"/>
</dbReference>
<dbReference type="InterPro" id="IPR002509">
    <property type="entry name" value="NODB_dom"/>
</dbReference>
<feature type="domain" description="NodB homology" evidence="1">
    <location>
        <begin position="2"/>
        <end position="193"/>
    </location>
</feature>
<dbReference type="Proteomes" id="UP001056681">
    <property type="component" value="Chromosome"/>
</dbReference>
<dbReference type="Pfam" id="PF01522">
    <property type="entry name" value="Polysacc_deac_1"/>
    <property type="match status" value="1"/>
</dbReference>
<organism evidence="2 3">
    <name type="scientific">Luteibacter flocculans</name>
    <dbReference type="NCBI Taxonomy" id="2780091"/>
    <lineage>
        <taxon>Bacteria</taxon>
        <taxon>Pseudomonadati</taxon>
        <taxon>Pseudomonadota</taxon>
        <taxon>Gammaproteobacteria</taxon>
        <taxon>Lysobacterales</taxon>
        <taxon>Rhodanobacteraceae</taxon>
        <taxon>Luteibacter</taxon>
    </lineage>
</organism>
<name>A0ABY4T8F6_9GAMM</name>
<dbReference type="SUPFAM" id="SSF88713">
    <property type="entry name" value="Glycoside hydrolase/deacetylase"/>
    <property type="match status" value="1"/>
</dbReference>
<keyword evidence="3" id="KW-1185">Reference proteome</keyword>
<evidence type="ECO:0000313" key="2">
    <source>
        <dbReference type="EMBL" id="URL60142.1"/>
    </source>
</evidence>
<proteinExistence type="predicted"/>
<reference evidence="2" key="1">
    <citation type="submission" date="2020-10" db="EMBL/GenBank/DDBJ databases">
        <title>Whole-genome sequence of Luteibacter sp. EIF3.</title>
        <authorList>
            <person name="Friedrich I."/>
            <person name="Hertel R."/>
            <person name="Daniel R."/>
        </authorList>
    </citation>
    <scope>NUCLEOTIDE SEQUENCE</scope>
    <source>
        <strain evidence="2">EIF3</strain>
    </source>
</reference>
<sequence length="193" mass="21590">MISIQLTFDDGPGPSTARLLDVLQHARFTATFFVLGKHAQVQPALLRRMAEDGHVIGNHTWSHARDGELSDQRLKDDIAATDRLIREAFEKAGVASPERIPLRLPYGAQEGDTRLRVLASLGRSHVGWTSLFDDWVRPAPNVDRLVGAMRAHMADQIHRNEDAVLCLHDASPTAEEREATVDAVERWLSLRVY</sequence>
<dbReference type="CDD" id="cd10917">
    <property type="entry name" value="CE4_NodB_like_6s_7s"/>
    <property type="match status" value="1"/>
</dbReference>
<dbReference type="InterPro" id="IPR050248">
    <property type="entry name" value="Polysacc_deacetylase_ArnD"/>
</dbReference>
<protein>
    <submittedName>
        <fullName evidence="2">Polysaccharide deacetylase family protein</fullName>
    </submittedName>
</protein>
<accession>A0ABY4T8F6</accession>
<dbReference type="PROSITE" id="PS51677">
    <property type="entry name" value="NODB"/>
    <property type="match status" value="1"/>
</dbReference>
<gene>
    <name evidence="2" type="ORF">IM816_08725</name>
</gene>
<dbReference type="PANTHER" id="PTHR10587:SF137">
    <property type="entry name" value="4-DEOXY-4-FORMAMIDO-L-ARABINOSE-PHOSPHOUNDECAPRENOL DEFORMYLASE ARND-RELATED"/>
    <property type="match status" value="1"/>
</dbReference>
<dbReference type="RefSeq" id="WP_250340594.1">
    <property type="nucleotide sequence ID" value="NZ_CP063231.1"/>
</dbReference>
<evidence type="ECO:0000259" key="1">
    <source>
        <dbReference type="PROSITE" id="PS51677"/>
    </source>
</evidence>
<dbReference type="EMBL" id="CP063231">
    <property type="protein sequence ID" value="URL60142.1"/>
    <property type="molecule type" value="Genomic_DNA"/>
</dbReference>
<evidence type="ECO:0000313" key="3">
    <source>
        <dbReference type="Proteomes" id="UP001056681"/>
    </source>
</evidence>